<protein>
    <submittedName>
        <fullName evidence="3">Polyisoprenoid-binding protein</fullName>
    </submittedName>
</protein>
<dbReference type="EMBL" id="JACFXU010000014">
    <property type="protein sequence ID" value="MBA6413036.1"/>
    <property type="molecule type" value="Genomic_DNA"/>
</dbReference>
<evidence type="ECO:0000313" key="4">
    <source>
        <dbReference type="Proteomes" id="UP000539350"/>
    </source>
</evidence>
<dbReference type="SMART" id="SM00867">
    <property type="entry name" value="YceI"/>
    <property type="match status" value="1"/>
</dbReference>
<reference evidence="3 4" key="1">
    <citation type="submission" date="2020-07" db="EMBL/GenBank/DDBJ databases">
        <title>Halieaceae bacterium, F7430, whole genome shotgun sequencing project.</title>
        <authorList>
            <person name="Jiang S."/>
            <person name="Liu Z.W."/>
            <person name="Du Z.J."/>
        </authorList>
    </citation>
    <scope>NUCLEOTIDE SEQUENCE [LARGE SCALE GENOMIC DNA]</scope>
    <source>
        <strain evidence="3 4">F7430</strain>
    </source>
</reference>
<feature type="chain" id="PRO_5030686000" evidence="1">
    <location>
        <begin position="24"/>
        <end position="215"/>
    </location>
</feature>
<dbReference type="SUPFAM" id="SSF101874">
    <property type="entry name" value="YceI-like"/>
    <property type="match status" value="1"/>
</dbReference>
<comment type="caution">
    <text evidence="3">The sequence shown here is derived from an EMBL/GenBank/DDBJ whole genome shotgun (WGS) entry which is preliminary data.</text>
</comment>
<dbReference type="Proteomes" id="UP000539350">
    <property type="component" value="Unassembled WGS sequence"/>
</dbReference>
<accession>A0A7W2TW69</accession>
<evidence type="ECO:0000259" key="2">
    <source>
        <dbReference type="SMART" id="SM00867"/>
    </source>
</evidence>
<gene>
    <name evidence="3" type="ORF">H2508_07930</name>
</gene>
<evidence type="ECO:0000256" key="1">
    <source>
        <dbReference type="SAM" id="SignalP"/>
    </source>
</evidence>
<evidence type="ECO:0000313" key="3">
    <source>
        <dbReference type="EMBL" id="MBA6413036.1"/>
    </source>
</evidence>
<proteinExistence type="predicted"/>
<feature type="domain" description="Lipid/polyisoprenoid-binding YceI-like" evidence="2">
    <location>
        <begin position="25"/>
        <end position="213"/>
    </location>
</feature>
<dbReference type="InterPro" id="IPR007372">
    <property type="entry name" value="Lipid/polyisoprenoid-bd_YceI"/>
</dbReference>
<keyword evidence="1" id="KW-0732">Signal</keyword>
<dbReference type="InterPro" id="IPR036761">
    <property type="entry name" value="TTHA0802/YceI-like_sf"/>
</dbReference>
<dbReference type="Gene3D" id="2.40.128.110">
    <property type="entry name" value="Lipid/polyisoprenoid-binding, YceI-like"/>
    <property type="match status" value="1"/>
</dbReference>
<name>A0A7W2TW69_9GAMM</name>
<organism evidence="3 4">
    <name type="scientific">Sediminihaliea albiluteola</name>
    <dbReference type="NCBI Taxonomy" id="2758564"/>
    <lineage>
        <taxon>Bacteria</taxon>
        <taxon>Pseudomonadati</taxon>
        <taxon>Pseudomonadota</taxon>
        <taxon>Gammaproteobacteria</taxon>
        <taxon>Cellvibrionales</taxon>
        <taxon>Halieaceae</taxon>
        <taxon>Sediminihaliea</taxon>
    </lineage>
</organism>
<sequence length="215" mass="23787">MKGVISKPLGLALLATVSSFSFADSYEIDPDHANARFSIDHFNTSTNTGGFYNLIGEVIYKPESQEGSVSVVIPMDTINTGNSRFDEHLKSSDFFNVENYPIARFDSTKWHFAVDAPEKDQAQTTEANDQEGLDDSANLVPTKIDGELSLLGKTHPITLTATKFNCYFSAVVEKQVCGGDFTTTIDRSKWGIDKYVEVGMAKEVRLDIQIEAIKR</sequence>
<keyword evidence="4" id="KW-1185">Reference proteome</keyword>
<dbReference type="Pfam" id="PF04264">
    <property type="entry name" value="YceI"/>
    <property type="match status" value="1"/>
</dbReference>
<dbReference type="PANTHER" id="PTHR34406:SF2">
    <property type="entry name" value="PERIPLASMIC PROTEIN"/>
    <property type="match status" value="1"/>
</dbReference>
<feature type="signal peptide" evidence="1">
    <location>
        <begin position="1"/>
        <end position="23"/>
    </location>
</feature>
<dbReference type="PANTHER" id="PTHR34406">
    <property type="entry name" value="PROTEIN YCEI"/>
    <property type="match status" value="1"/>
</dbReference>
<dbReference type="AlphaFoldDB" id="A0A7W2TW69"/>